<dbReference type="InterPro" id="IPR000326">
    <property type="entry name" value="PAP2/HPO"/>
</dbReference>
<evidence type="ECO:0000313" key="3">
    <source>
        <dbReference type="EMBL" id="SKA38337.1"/>
    </source>
</evidence>
<name>A0A1T4TD45_9HYPH</name>
<dbReference type="SMART" id="SM00014">
    <property type="entry name" value="acidPPc"/>
    <property type="match status" value="1"/>
</dbReference>
<feature type="transmembrane region" description="Helical" evidence="1">
    <location>
        <begin position="205"/>
        <end position="226"/>
    </location>
</feature>
<evidence type="ECO:0000259" key="2">
    <source>
        <dbReference type="SMART" id="SM00014"/>
    </source>
</evidence>
<dbReference type="AlphaFoldDB" id="A0A1T4TD45"/>
<feature type="transmembrane region" description="Helical" evidence="1">
    <location>
        <begin position="108"/>
        <end position="129"/>
    </location>
</feature>
<organism evidence="3 4">
    <name type="scientific">Consotaella salsifontis</name>
    <dbReference type="NCBI Taxonomy" id="1365950"/>
    <lineage>
        <taxon>Bacteria</taxon>
        <taxon>Pseudomonadati</taxon>
        <taxon>Pseudomonadota</taxon>
        <taxon>Alphaproteobacteria</taxon>
        <taxon>Hyphomicrobiales</taxon>
        <taxon>Aurantimonadaceae</taxon>
        <taxon>Consotaella</taxon>
    </lineage>
</organism>
<keyword evidence="1" id="KW-1133">Transmembrane helix</keyword>
<feature type="transmembrane region" description="Helical" evidence="1">
    <location>
        <begin position="21"/>
        <end position="39"/>
    </location>
</feature>
<dbReference type="STRING" id="1365950.SAMN05428963_1258"/>
<dbReference type="Pfam" id="PF01569">
    <property type="entry name" value="PAP2"/>
    <property type="match status" value="1"/>
</dbReference>
<dbReference type="Proteomes" id="UP000190135">
    <property type="component" value="Unassembled WGS sequence"/>
</dbReference>
<evidence type="ECO:0000313" key="4">
    <source>
        <dbReference type="Proteomes" id="UP000190135"/>
    </source>
</evidence>
<feature type="transmembrane region" description="Helical" evidence="1">
    <location>
        <begin position="82"/>
        <end position="101"/>
    </location>
</feature>
<dbReference type="InterPro" id="IPR036938">
    <property type="entry name" value="PAP2/HPO_sf"/>
</dbReference>
<feature type="transmembrane region" description="Helical" evidence="1">
    <location>
        <begin position="178"/>
        <end position="199"/>
    </location>
</feature>
<protein>
    <submittedName>
        <fullName evidence="3">Undecaprenyl-diphosphatase</fullName>
    </submittedName>
</protein>
<keyword evidence="4" id="KW-1185">Reference proteome</keyword>
<keyword evidence="1" id="KW-0472">Membrane</keyword>
<dbReference type="EMBL" id="FUXL01000025">
    <property type="protein sequence ID" value="SKA38337.1"/>
    <property type="molecule type" value="Genomic_DNA"/>
</dbReference>
<dbReference type="OrthoDB" id="9801622at2"/>
<feature type="domain" description="Phosphatidic acid phosphatase type 2/haloperoxidase" evidence="2">
    <location>
        <begin position="109"/>
        <end position="220"/>
    </location>
</feature>
<keyword evidence="1" id="KW-0812">Transmembrane</keyword>
<sequence length="248" mass="26923">MPFHPSGTRFVQLARKEIGPLAALLVAAALILSFSYLAMEVLEGDTAAFDRAFILALRTSGSLADPIGPAWLEEMGRDATALGSYAFLGFVFFSTLGYLILLRKRSAAVLMTVAVLGGAVLSMIFKLGLDRARPDLPHAARVFTASFPSGHTTLSTVTFLTLGALLTRVHAERRFKIYFMTLAVILTISVGLSRLYLGVHYPTDVLAGWSLGAAWAILCWMVALWLQHQGEIELPSESHPGQPFEESP</sequence>
<reference evidence="3 4" key="1">
    <citation type="submission" date="2017-02" db="EMBL/GenBank/DDBJ databases">
        <authorList>
            <person name="Peterson S.W."/>
        </authorList>
    </citation>
    <scope>NUCLEOTIDE SEQUENCE [LARGE SCALE GENOMIC DNA]</scope>
    <source>
        <strain evidence="3 4">USBA 369</strain>
    </source>
</reference>
<proteinExistence type="predicted"/>
<evidence type="ECO:0000256" key="1">
    <source>
        <dbReference type="SAM" id="Phobius"/>
    </source>
</evidence>
<dbReference type="RefSeq" id="WP_078710414.1">
    <property type="nucleotide sequence ID" value="NZ_FUXL01000025.1"/>
</dbReference>
<dbReference type="Gene3D" id="1.20.144.10">
    <property type="entry name" value="Phosphatidic acid phosphatase type 2/haloperoxidase"/>
    <property type="match status" value="1"/>
</dbReference>
<accession>A0A1T4TD45</accession>
<dbReference type="SUPFAM" id="SSF48317">
    <property type="entry name" value="Acid phosphatase/Vanadium-dependent haloperoxidase"/>
    <property type="match status" value="1"/>
</dbReference>
<dbReference type="PANTHER" id="PTHR14969:SF13">
    <property type="entry name" value="AT30094P"/>
    <property type="match status" value="1"/>
</dbReference>
<dbReference type="PANTHER" id="PTHR14969">
    <property type="entry name" value="SPHINGOSINE-1-PHOSPHATE PHOSPHOHYDROLASE"/>
    <property type="match status" value="1"/>
</dbReference>
<gene>
    <name evidence="3" type="ORF">SAMN05428963_1258</name>
</gene>
<feature type="transmembrane region" description="Helical" evidence="1">
    <location>
        <begin position="149"/>
        <end position="166"/>
    </location>
</feature>
<dbReference type="CDD" id="cd03392">
    <property type="entry name" value="PAP2_like_2"/>
    <property type="match status" value="1"/>
</dbReference>